<comment type="caution">
    <text evidence="3">The sequence shown here is derived from an EMBL/GenBank/DDBJ whole genome shotgun (WGS) entry which is preliminary data.</text>
</comment>
<dbReference type="Proteomes" id="UP000271010">
    <property type="component" value="Unassembled WGS sequence"/>
</dbReference>
<dbReference type="AlphaFoldDB" id="A0A3M9N595"/>
<dbReference type="RefSeq" id="WP_123131179.1">
    <property type="nucleotide sequence ID" value="NZ_RJJE01000001.1"/>
</dbReference>
<evidence type="ECO:0000313" key="3">
    <source>
        <dbReference type="EMBL" id="RNI32980.1"/>
    </source>
</evidence>
<evidence type="ECO:0008006" key="5">
    <source>
        <dbReference type="Google" id="ProtNLM"/>
    </source>
</evidence>
<sequence>MNKFGKRILIGVLLVSSFTIAKQASDGFRGASSGKGETPRAVGPNRREGEIPYQAYWGYHKDKSNQNLEGLFNKVVNEQVHLGYGLEMLPVSEVVLPFPEQMDVELNAISLYDGDGSLGPDNKIETYFIERQTGREVKGPDFTGEKYRVWQEHRLAAPLKVSALVLRKKKGVRLPDEIKFYGTYTPYAVAAYKKPAHPLKRMLGINAYPYNLQDKDPAVLQKKIAALHPYFLVRDYLDWQLVETQEGKFTFNPTHHGSWKLDEIYARHKANGKEVLVCFKDIPVWMQETYPKAIRSHENAPMPYKPEYTTVENGETNYFNVRYNADKGKPETYSQVAKAAFQFAARYGKNKKLNPKLVQVYTGTRWTADPANEKKIGLGLVDKIEANNEPDRYWKGRQANQSPDEYAAYLSAFYDGHKGTLGPGVGVKQADPDMLVVCGGIASSRPGFYQGLVDWCKKNRGYLPNGQVNLCFDEVNYHAYNNNFAGEQYAKGERVGVAPELSKAPKGLLDFHRINQELMGGKPIIITETGYDWNSLTQGTREIKGKDKFTVQADWILRSSLEYAMAGLSGLYFYQLYDDGSGSSTNTRQYMTSGHVERNTYELRPAAQFLQQVRERFGEYVPVERLSEDPRVDQYRSPKGQIMYACWIPDETGRTGQYALSLAAPEAQIFTPTVGRNTLTVQRQKTGNGKLTVTLSETPIFVTAAPNVK</sequence>
<proteinExistence type="predicted"/>
<keyword evidence="2" id="KW-0732">Signal</keyword>
<name>A0A3M9N595_9BACT</name>
<evidence type="ECO:0000313" key="4">
    <source>
        <dbReference type="Proteomes" id="UP000271010"/>
    </source>
</evidence>
<reference evidence="3 4" key="1">
    <citation type="submission" date="2018-11" db="EMBL/GenBank/DDBJ databases">
        <title>Rufibacter latericius sp. nov., isolated from water in Baiyang Lake.</title>
        <authorList>
            <person name="Yang Y."/>
        </authorList>
    </citation>
    <scope>NUCLEOTIDE SEQUENCE [LARGE SCALE GENOMIC DNA]</scope>
    <source>
        <strain evidence="3 4">MCC P1</strain>
    </source>
</reference>
<feature type="chain" id="PRO_5018136550" description="Glycoside hydrolase family 42 N-terminal domain-containing protein" evidence="2">
    <location>
        <begin position="22"/>
        <end position="709"/>
    </location>
</feature>
<accession>A0A3M9N595</accession>
<dbReference type="InterPro" id="IPR017853">
    <property type="entry name" value="GH"/>
</dbReference>
<keyword evidence="4" id="KW-1185">Reference proteome</keyword>
<gene>
    <name evidence="3" type="ORF">EFA69_00720</name>
</gene>
<feature type="signal peptide" evidence="2">
    <location>
        <begin position="1"/>
        <end position="21"/>
    </location>
</feature>
<evidence type="ECO:0000256" key="1">
    <source>
        <dbReference type="SAM" id="MobiDB-lite"/>
    </source>
</evidence>
<dbReference type="OrthoDB" id="177731at2"/>
<dbReference type="EMBL" id="RJJE01000001">
    <property type="protein sequence ID" value="RNI32980.1"/>
    <property type="molecule type" value="Genomic_DNA"/>
</dbReference>
<dbReference type="SUPFAM" id="SSF51445">
    <property type="entry name" value="(Trans)glycosidases"/>
    <property type="match status" value="1"/>
</dbReference>
<dbReference type="Gene3D" id="3.20.20.80">
    <property type="entry name" value="Glycosidases"/>
    <property type="match status" value="1"/>
</dbReference>
<feature type="region of interest" description="Disordered" evidence="1">
    <location>
        <begin position="26"/>
        <end position="45"/>
    </location>
</feature>
<organism evidence="3 4">
    <name type="scientific">Rufibacter immobilis</name>
    <dbReference type="NCBI Taxonomy" id="1348778"/>
    <lineage>
        <taxon>Bacteria</taxon>
        <taxon>Pseudomonadati</taxon>
        <taxon>Bacteroidota</taxon>
        <taxon>Cytophagia</taxon>
        <taxon>Cytophagales</taxon>
        <taxon>Hymenobacteraceae</taxon>
        <taxon>Rufibacter</taxon>
    </lineage>
</organism>
<protein>
    <recommendedName>
        <fullName evidence="5">Glycoside hydrolase family 42 N-terminal domain-containing protein</fullName>
    </recommendedName>
</protein>
<evidence type="ECO:0000256" key="2">
    <source>
        <dbReference type="SAM" id="SignalP"/>
    </source>
</evidence>